<dbReference type="Gene3D" id="3.90.79.10">
    <property type="entry name" value="Nucleoside Triphosphate Pyrophosphohydrolase"/>
    <property type="match status" value="1"/>
</dbReference>
<dbReference type="PANTHER" id="PTHR11839:SF1">
    <property type="entry name" value="ADP-SUGAR PYROPHOSPHATASE"/>
    <property type="match status" value="1"/>
</dbReference>
<evidence type="ECO:0000256" key="1">
    <source>
        <dbReference type="ARBA" id="ARBA00022801"/>
    </source>
</evidence>
<name>A0A8J6ZKX5_DESMC</name>
<keyword evidence="1 3" id="KW-0378">Hydrolase</keyword>
<evidence type="ECO:0000313" key="4">
    <source>
        <dbReference type="Proteomes" id="UP000622533"/>
    </source>
</evidence>
<organism evidence="3 4">
    <name type="scientific">Desmonostoc muscorum LEGE 12446</name>
    <dbReference type="NCBI Taxonomy" id="1828758"/>
    <lineage>
        <taxon>Bacteria</taxon>
        <taxon>Bacillati</taxon>
        <taxon>Cyanobacteriota</taxon>
        <taxon>Cyanophyceae</taxon>
        <taxon>Nostocales</taxon>
        <taxon>Nostocaceae</taxon>
        <taxon>Desmonostoc</taxon>
    </lineage>
</organism>
<dbReference type="PROSITE" id="PS51462">
    <property type="entry name" value="NUDIX"/>
    <property type="match status" value="1"/>
</dbReference>
<reference evidence="3" key="1">
    <citation type="submission" date="2020-10" db="EMBL/GenBank/DDBJ databases">
        <authorList>
            <person name="Castelo-Branco R."/>
            <person name="Eusebio N."/>
            <person name="Adriana R."/>
            <person name="Vieira A."/>
            <person name="Brugerolle De Fraissinette N."/>
            <person name="Rezende De Castro R."/>
            <person name="Schneider M.P."/>
            <person name="Vasconcelos V."/>
            <person name="Leao P.N."/>
        </authorList>
    </citation>
    <scope>NUCLEOTIDE SEQUENCE</scope>
    <source>
        <strain evidence="3">LEGE 12446</strain>
    </source>
</reference>
<dbReference type="SUPFAM" id="SSF55811">
    <property type="entry name" value="Nudix"/>
    <property type="match status" value="1"/>
</dbReference>
<dbReference type="GO" id="GO:0019693">
    <property type="term" value="P:ribose phosphate metabolic process"/>
    <property type="evidence" value="ECO:0007669"/>
    <property type="project" value="TreeGrafter"/>
</dbReference>
<proteinExistence type="predicted"/>
<dbReference type="EMBL" id="JADEXS010000130">
    <property type="protein sequence ID" value="MBE9023109.1"/>
    <property type="molecule type" value="Genomic_DNA"/>
</dbReference>
<dbReference type="RefSeq" id="WP_193916546.1">
    <property type="nucleotide sequence ID" value="NZ_JADEXS020000001.1"/>
</dbReference>
<dbReference type="Pfam" id="PF00293">
    <property type="entry name" value="NUDIX"/>
    <property type="match status" value="1"/>
</dbReference>
<sequence>MDSFDWTVLSSKYLVQDKWLKLRADTCQMPEGQIVEPFYVFEYPTWVNVVAITKNQEVVLVKQYRHGLQKTVLELPGGSMDLEDSSPMEAAKRELLEESGYTSNNFVETGIISPNSSTHNNLIYCFLATNVELVDDLKLDITEQIDVILLPLENLVKDIHNGILLQAFHISSLLFALKKLGKVQFL</sequence>
<protein>
    <submittedName>
        <fullName evidence="3">NUDIX hydrolase</fullName>
    </submittedName>
</protein>
<dbReference type="GO" id="GO:0016787">
    <property type="term" value="F:hydrolase activity"/>
    <property type="evidence" value="ECO:0007669"/>
    <property type="project" value="UniProtKB-KW"/>
</dbReference>
<dbReference type="InterPro" id="IPR015797">
    <property type="entry name" value="NUDIX_hydrolase-like_dom_sf"/>
</dbReference>
<keyword evidence="4" id="KW-1185">Reference proteome</keyword>
<accession>A0A8J6ZKX5</accession>
<comment type="caution">
    <text evidence="3">The sequence shown here is derived from an EMBL/GenBank/DDBJ whole genome shotgun (WGS) entry which is preliminary data.</text>
</comment>
<dbReference type="GO" id="GO:0006753">
    <property type="term" value="P:nucleoside phosphate metabolic process"/>
    <property type="evidence" value="ECO:0007669"/>
    <property type="project" value="TreeGrafter"/>
</dbReference>
<gene>
    <name evidence="3" type="ORF">IQ276_11925</name>
</gene>
<dbReference type="AlphaFoldDB" id="A0A8J6ZKX5"/>
<dbReference type="PANTHER" id="PTHR11839">
    <property type="entry name" value="UDP/ADP-SUGAR PYROPHOSPHATASE"/>
    <property type="match status" value="1"/>
</dbReference>
<dbReference type="CDD" id="cd03424">
    <property type="entry name" value="NUDIX_ADPRase_Nudt5_UGPPase_Nudt14"/>
    <property type="match status" value="1"/>
</dbReference>
<feature type="domain" description="Nudix hydrolase" evidence="2">
    <location>
        <begin position="42"/>
        <end position="178"/>
    </location>
</feature>
<evidence type="ECO:0000313" key="3">
    <source>
        <dbReference type="EMBL" id="MBE9023109.1"/>
    </source>
</evidence>
<dbReference type="Proteomes" id="UP000622533">
    <property type="component" value="Unassembled WGS sequence"/>
</dbReference>
<dbReference type="InterPro" id="IPR000086">
    <property type="entry name" value="NUDIX_hydrolase_dom"/>
</dbReference>
<evidence type="ECO:0000259" key="2">
    <source>
        <dbReference type="PROSITE" id="PS51462"/>
    </source>
</evidence>